<organism evidence="5 6">
    <name type="scientific">Methanobrevibacter cuticularis</name>
    <dbReference type="NCBI Taxonomy" id="47311"/>
    <lineage>
        <taxon>Archaea</taxon>
        <taxon>Methanobacteriati</taxon>
        <taxon>Methanobacteriota</taxon>
        <taxon>Methanomada group</taxon>
        <taxon>Methanobacteria</taxon>
        <taxon>Methanobacteriales</taxon>
        <taxon>Methanobacteriaceae</taxon>
        <taxon>Methanobrevibacter</taxon>
    </lineage>
</organism>
<dbReference type="HAMAP" id="MF_00755">
    <property type="entry name" value="RNase_P_2"/>
    <property type="match status" value="1"/>
</dbReference>
<dbReference type="Pfam" id="PF01900">
    <property type="entry name" value="RNase_P_Rpp14"/>
    <property type="match status" value="1"/>
</dbReference>
<keyword evidence="6" id="KW-1185">Reference proteome</keyword>
<comment type="similarity">
    <text evidence="4">Belongs to the eukaryotic/archaeal RNase P protein component 2 family.</text>
</comment>
<keyword evidence="4" id="KW-0963">Cytoplasm</keyword>
<dbReference type="Gene3D" id="3.30.70.3250">
    <property type="entry name" value="Ribonuclease P, Pop5 subunit"/>
    <property type="match status" value="1"/>
</dbReference>
<sequence length="155" mass="18384">MENNDFQVNNNYIPINYNLELNKRFKMKLKILPPTLRINNRYLVLDIKSESKITKDELVSAIWDGCIRFSGELETSNFNLWIMRFYDFTDKITDFSLEYNQDFYYYKAVLRCQRNFEEEVRGSIAAMYNYKGNKIAINTVGKSGTIKSAITKFIY</sequence>
<dbReference type="InterPro" id="IPR038085">
    <property type="entry name" value="Rnp2-like_sf"/>
</dbReference>
<dbReference type="AlphaFoldDB" id="A0A166E9Y9"/>
<protein>
    <recommendedName>
        <fullName evidence="4">Ribonuclease P protein component 2</fullName>
        <shortName evidence="4">RNase P component 2</shortName>
        <ecNumber evidence="4">3.1.26.5</ecNumber>
    </recommendedName>
    <alternativeName>
        <fullName evidence="4">Pop5</fullName>
    </alternativeName>
</protein>
<comment type="catalytic activity">
    <reaction evidence="4">
        <text>Endonucleolytic cleavage of RNA, removing 5'-extranucleotides from tRNA precursor.</text>
        <dbReference type="EC" id="3.1.26.5"/>
    </reaction>
</comment>
<dbReference type="InterPro" id="IPR002759">
    <property type="entry name" value="Pop5/Rpp14/Rnp2-like"/>
</dbReference>
<comment type="subcellular location">
    <subcellularLocation>
        <location evidence="4">Cytoplasm</location>
    </subcellularLocation>
</comment>
<dbReference type="SUPFAM" id="SSF160350">
    <property type="entry name" value="Rnp2-like"/>
    <property type="match status" value="1"/>
</dbReference>
<comment type="subunit">
    <text evidence="4">Consists of a catalytic RNA component and at least 4-5 protein subunits.</text>
</comment>
<evidence type="ECO:0000313" key="5">
    <source>
        <dbReference type="EMBL" id="KZX16432.1"/>
    </source>
</evidence>
<gene>
    <name evidence="4" type="primary">rnp2</name>
    <name evidence="5" type="ORF">MBCUT_08180</name>
</gene>
<comment type="function">
    <text evidence="4">Part of ribonuclease P, a protein complex that generates mature tRNA molecules by cleaving their 5'-ends.</text>
</comment>
<evidence type="ECO:0000256" key="2">
    <source>
        <dbReference type="ARBA" id="ARBA00022722"/>
    </source>
</evidence>
<evidence type="ECO:0000256" key="3">
    <source>
        <dbReference type="ARBA" id="ARBA00022759"/>
    </source>
</evidence>
<dbReference type="GO" id="GO:0001682">
    <property type="term" value="P:tRNA 5'-leader removal"/>
    <property type="evidence" value="ECO:0007669"/>
    <property type="project" value="UniProtKB-UniRule"/>
</dbReference>
<keyword evidence="3 4" id="KW-0255">Endonuclease</keyword>
<name>A0A166E9Y9_9EURY</name>
<dbReference type="GO" id="GO:0004526">
    <property type="term" value="F:ribonuclease P activity"/>
    <property type="evidence" value="ECO:0007669"/>
    <property type="project" value="UniProtKB-UniRule"/>
</dbReference>
<dbReference type="GO" id="GO:0005737">
    <property type="term" value="C:cytoplasm"/>
    <property type="evidence" value="ECO:0007669"/>
    <property type="project" value="UniProtKB-SubCell"/>
</dbReference>
<comment type="caution">
    <text evidence="5">The sequence shown here is derived from an EMBL/GenBank/DDBJ whole genome shotgun (WGS) entry which is preliminary data.</text>
</comment>
<dbReference type="Proteomes" id="UP000077275">
    <property type="component" value="Unassembled WGS sequence"/>
</dbReference>
<dbReference type="PATRIC" id="fig|47311.3.peg.902"/>
<keyword evidence="2 4" id="KW-0540">Nuclease</keyword>
<reference evidence="5 6" key="1">
    <citation type="submission" date="2016-04" db="EMBL/GenBank/DDBJ databases">
        <title>Genome sequence of Methanobrevibacter cuticularis DSM 11139.</title>
        <authorList>
            <person name="Poehlein A."/>
            <person name="Seedorf H."/>
            <person name="Daniel R."/>
        </authorList>
    </citation>
    <scope>NUCLEOTIDE SEQUENCE [LARGE SCALE GENOMIC DNA]</scope>
    <source>
        <strain evidence="5 6">DSM 11139</strain>
    </source>
</reference>
<evidence type="ECO:0000256" key="1">
    <source>
        <dbReference type="ARBA" id="ARBA00022694"/>
    </source>
</evidence>
<keyword evidence="1 4" id="KW-0819">tRNA processing</keyword>
<dbReference type="EC" id="3.1.26.5" evidence="4"/>
<keyword evidence="4" id="KW-0378">Hydrolase</keyword>
<evidence type="ECO:0000256" key="4">
    <source>
        <dbReference type="HAMAP-Rule" id="MF_00755"/>
    </source>
</evidence>
<dbReference type="EMBL" id="LWMW01000092">
    <property type="protein sequence ID" value="KZX16432.1"/>
    <property type="molecule type" value="Genomic_DNA"/>
</dbReference>
<evidence type="ECO:0000313" key="6">
    <source>
        <dbReference type="Proteomes" id="UP000077275"/>
    </source>
</evidence>
<accession>A0A166E9Y9</accession>
<dbReference type="GO" id="GO:0030677">
    <property type="term" value="C:ribonuclease P complex"/>
    <property type="evidence" value="ECO:0007669"/>
    <property type="project" value="UniProtKB-UniRule"/>
</dbReference>
<dbReference type="STRING" id="47311.MBCUT_08180"/>
<proteinExistence type="inferred from homology"/>